<keyword evidence="2" id="KW-1185">Reference proteome</keyword>
<organism evidence="1 2">
    <name type="scientific">Fusarium ambrosium</name>
    <dbReference type="NCBI Taxonomy" id="131363"/>
    <lineage>
        <taxon>Eukaryota</taxon>
        <taxon>Fungi</taxon>
        <taxon>Dikarya</taxon>
        <taxon>Ascomycota</taxon>
        <taxon>Pezizomycotina</taxon>
        <taxon>Sordariomycetes</taxon>
        <taxon>Hypocreomycetidae</taxon>
        <taxon>Hypocreales</taxon>
        <taxon>Nectriaceae</taxon>
        <taxon>Fusarium</taxon>
        <taxon>Fusarium solani species complex</taxon>
    </lineage>
</organism>
<protein>
    <submittedName>
        <fullName evidence="1">Uncharacterized protein</fullName>
    </submittedName>
</protein>
<dbReference type="Proteomes" id="UP000288429">
    <property type="component" value="Unassembled WGS sequence"/>
</dbReference>
<evidence type="ECO:0000313" key="1">
    <source>
        <dbReference type="EMBL" id="RSM10339.1"/>
    </source>
</evidence>
<gene>
    <name evidence="1" type="ORF">CDV31_007215</name>
</gene>
<proteinExistence type="predicted"/>
<accession>A0A428U7P6</accession>
<sequence>MDQERTARYATYRPILMVHGIKHEGAIYPPDHPLPGVEERHAIWTGAGVVPTNNPFEINLPGDFDFGRYVWGTNGAGWEAVTRIAQVWNEQLSFVWAYKDPIPNGTPFIGEVPDEELARVPRVLALGYTNGPDDDFAIRDQEIWAFWGMVCIWWHKFCHGKQIPLLKYLED</sequence>
<evidence type="ECO:0000313" key="2">
    <source>
        <dbReference type="Proteomes" id="UP000288429"/>
    </source>
</evidence>
<dbReference type="AlphaFoldDB" id="A0A428U7P6"/>
<reference evidence="1 2" key="1">
    <citation type="submission" date="2017-06" db="EMBL/GenBank/DDBJ databases">
        <title>Cmopartive genomic analysis of Ambrosia Fusariam Clade fungi.</title>
        <authorList>
            <person name="Stajich J.E."/>
            <person name="Carrillo J."/>
            <person name="Kijimoto T."/>
            <person name="Eskalen A."/>
            <person name="O'Donnell K."/>
            <person name="Kasson M."/>
        </authorList>
    </citation>
    <scope>NUCLEOTIDE SEQUENCE [LARGE SCALE GENOMIC DNA]</scope>
    <source>
        <strain evidence="1 2">NRRL 20438</strain>
    </source>
</reference>
<name>A0A428U7P6_9HYPO</name>
<comment type="caution">
    <text evidence="1">The sequence shown here is derived from an EMBL/GenBank/DDBJ whole genome shotgun (WGS) entry which is preliminary data.</text>
</comment>
<dbReference type="EMBL" id="NIZV01000087">
    <property type="protein sequence ID" value="RSM10339.1"/>
    <property type="molecule type" value="Genomic_DNA"/>
</dbReference>